<dbReference type="Pfam" id="PF14417">
    <property type="entry name" value="MEDS"/>
    <property type="match status" value="1"/>
</dbReference>
<feature type="domain" description="STAS" evidence="2">
    <location>
        <begin position="165"/>
        <end position="259"/>
    </location>
</feature>
<keyword evidence="4" id="KW-1185">Reference proteome</keyword>
<evidence type="ECO:0000313" key="4">
    <source>
        <dbReference type="Proteomes" id="UP000662857"/>
    </source>
</evidence>
<keyword evidence="1" id="KW-1133">Transmembrane helix</keyword>
<dbReference type="InterPro" id="IPR036513">
    <property type="entry name" value="STAS_dom_sf"/>
</dbReference>
<evidence type="ECO:0000313" key="3">
    <source>
        <dbReference type="EMBL" id="QSB14963.1"/>
    </source>
</evidence>
<dbReference type="Proteomes" id="UP000662857">
    <property type="component" value="Chromosome"/>
</dbReference>
<dbReference type="InterPro" id="IPR002645">
    <property type="entry name" value="STAS_dom"/>
</dbReference>
<dbReference type="KEGG" id="nhy:JQS43_00785"/>
<evidence type="ECO:0000256" key="1">
    <source>
        <dbReference type="SAM" id="Phobius"/>
    </source>
</evidence>
<reference evidence="3" key="1">
    <citation type="submission" date="2021-02" db="EMBL/GenBank/DDBJ databases">
        <title>Natrosporangium hydrolyticum gen. nov., sp. nov, a haloalkaliphilic actinobacterium from a soda solonchak soil.</title>
        <authorList>
            <person name="Sorokin D.Y."/>
            <person name="Khijniak T.V."/>
            <person name="Zakharycheva A.P."/>
            <person name="Boueva O.V."/>
            <person name="Ariskina E.V."/>
            <person name="Hahnke R.L."/>
            <person name="Bunk B."/>
            <person name="Sproer C."/>
            <person name="Schumann P."/>
            <person name="Evtushenko L.I."/>
            <person name="Kublanov I.V."/>
        </authorList>
    </citation>
    <scope>NUCLEOTIDE SEQUENCE</scope>
    <source>
        <strain evidence="3">DSM 106523</strain>
    </source>
</reference>
<dbReference type="InterPro" id="IPR025847">
    <property type="entry name" value="MEDS_domain"/>
</dbReference>
<proteinExistence type="predicted"/>
<organism evidence="3 4">
    <name type="scientific">Natronosporangium hydrolyticum</name>
    <dbReference type="NCBI Taxonomy" id="2811111"/>
    <lineage>
        <taxon>Bacteria</taxon>
        <taxon>Bacillati</taxon>
        <taxon>Actinomycetota</taxon>
        <taxon>Actinomycetes</taxon>
        <taxon>Micromonosporales</taxon>
        <taxon>Micromonosporaceae</taxon>
        <taxon>Natronosporangium</taxon>
    </lineage>
</organism>
<dbReference type="EMBL" id="CP070499">
    <property type="protein sequence ID" value="QSB14963.1"/>
    <property type="molecule type" value="Genomic_DNA"/>
</dbReference>
<gene>
    <name evidence="3" type="ORF">JQS43_00785</name>
</gene>
<accession>A0A895YHY1</accession>
<dbReference type="PROSITE" id="PS50801">
    <property type="entry name" value="STAS"/>
    <property type="match status" value="1"/>
</dbReference>
<name>A0A895YHY1_9ACTN</name>
<dbReference type="Gene3D" id="3.30.750.24">
    <property type="entry name" value="STAS domain"/>
    <property type="match status" value="1"/>
</dbReference>
<sequence>MDADTPFDGWAADFIAEGGRQGERLLWCAPESTLDQLTADDTVTRLDPSVAMRPGEPLDPVSMYRMIRQEHAAARAAGCSGLRILTDMDWLLGIGATPAELTTFELLLDEVAAELGATVACAYRSTTYPPATITEMMAVHPMRVGAAPFDPGLRVWHLGLDDWAVAGEVDLDNAELFGRLLGTAAAGRRVLRLSTAGLAFVAVAGINALLGLARSRPELRIVIAEASPALRRSWGLLDLHQELPRIEFAAARDPLRASAATPESV</sequence>
<dbReference type="AlphaFoldDB" id="A0A895YHY1"/>
<feature type="transmembrane region" description="Helical" evidence="1">
    <location>
        <begin position="193"/>
        <end position="213"/>
    </location>
</feature>
<dbReference type="SUPFAM" id="SSF52091">
    <property type="entry name" value="SpoIIaa-like"/>
    <property type="match status" value="1"/>
</dbReference>
<keyword evidence="1" id="KW-0812">Transmembrane</keyword>
<evidence type="ECO:0000259" key="2">
    <source>
        <dbReference type="PROSITE" id="PS50801"/>
    </source>
</evidence>
<keyword evidence="1" id="KW-0472">Membrane</keyword>
<protein>
    <submittedName>
        <fullName evidence="3">MEDS domain-containing protein</fullName>
    </submittedName>
</protein>